<feature type="transmembrane region" description="Helical" evidence="8">
    <location>
        <begin position="163"/>
        <end position="188"/>
    </location>
</feature>
<keyword evidence="3 8" id="KW-1133">Transmembrane helix</keyword>
<evidence type="ECO:0000259" key="9">
    <source>
        <dbReference type="PROSITE" id="PS50262"/>
    </source>
</evidence>
<keyword evidence="5 8" id="KW-0472">Membrane</keyword>
<keyword evidence="6" id="KW-0675">Receptor</keyword>
<keyword evidence="2 8" id="KW-0812">Transmembrane</keyword>
<protein>
    <submittedName>
        <fullName evidence="11">Kappa-type opioid receptor-like isoform X1</fullName>
    </submittedName>
</protein>
<dbReference type="RefSeq" id="XP_022293710.1">
    <property type="nucleotide sequence ID" value="XM_022438002.1"/>
</dbReference>
<feature type="transmembrane region" description="Helical" evidence="8">
    <location>
        <begin position="240"/>
        <end position="267"/>
    </location>
</feature>
<reference evidence="11" key="2">
    <citation type="submission" date="2025-08" db="UniProtKB">
        <authorList>
            <consortium name="RefSeq"/>
        </authorList>
    </citation>
    <scope>IDENTIFICATION</scope>
    <source>
        <tissue evidence="11">Whole sample</tissue>
    </source>
</reference>
<feature type="transmembrane region" description="Helical" evidence="8">
    <location>
        <begin position="194"/>
        <end position="219"/>
    </location>
</feature>
<feature type="transmembrane region" description="Helical" evidence="8">
    <location>
        <begin position="121"/>
        <end position="143"/>
    </location>
</feature>
<dbReference type="KEGG" id="cvn:111104186"/>
<dbReference type="PANTHER" id="PTHR24243">
    <property type="entry name" value="G-PROTEIN COUPLED RECEPTOR"/>
    <property type="match status" value="1"/>
</dbReference>
<reference evidence="10" key="1">
    <citation type="submission" date="2024-06" db="UniProtKB">
        <authorList>
            <consortium name="RefSeq"/>
        </authorList>
    </citation>
    <scope>NUCLEOTIDE SEQUENCE [LARGE SCALE GENOMIC DNA]</scope>
</reference>
<name>A0A8B8ARA7_CRAVI</name>
<comment type="subcellular location">
    <subcellularLocation>
        <location evidence="1">Membrane</location>
        <topology evidence="1">Multi-pass membrane protein</topology>
    </subcellularLocation>
</comment>
<dbReference type="Gene3D" id="1.20.1070.10">
    <property type="entry name" value="Rhodopsin 7-helix transmembrane proteins"/>
    <property type="match status" value="1"/>
</dbReference>
<evidence type="ECO:0000256" key="1">
    <source>
        <dbReference type="ARBA" id="ARBA00004141"/>
    </source>
</evidence>
<evidence type="ECO:0000256" key="5">
    <source>
        <dbReference type="ARBA" id="ARBA00023136"/>
    </source>
</evidence>
<dbReference type="AlphaFoldDB" id="A0A8B8ARA7"/>
<dbReference type="OrthoDB" id="6085645at2759"/>
<evidence type="ECO:0000256" key="3">
    <source>
        <dbReference type="ARBA" id="ARBA00022989"/>
    </source>
</evidence>
<dbReference type="CDD" id="cd00637">
    <property type="entry name" value="7tm_classA_rhodopsin-like"/>
    <property type="match status" value="1"/>
</dbReference>
<feature type="transmembrane region" description="Helical" evidence="8">
    <location>
        <begin position="80"/>
        <end position="101"/>
    </location>
</feature>
<dbReference type="PANTHER" id="PTHR24243:SF208">
    <property type="entry name" value="PYROKININ-1 RECEPTOR"/>
    <property type="match status" value="1"/>
</dbReference>
<evidence type="ECO:0000256" key="7">
    <source>
        <dbReference type="ARBA" id="ARBA00023224"/>
    </source>
</evidence>
<feature type="transmembrane region" description="Helical" evidence="8">
    <location>
        <begin position="46"/>
        <end position="68"/>
    </location>
</feature>
<feature type="domain" description="G-protein coupled receptors family 1 profile" evidence="9">
    <location>
        <begin position="62"/>
        <end position="296"/>
    </location>
</feature>
<accession>A0A8B8ARA7</accession>
<keyword evidence="10" id="KW-1185">Reference proteome</keyword>
<evidence type="ECO:0000256" key="2">
    <source>
        <dbReference type="ARBA" id="ARBA00022692"/>
    </source>
</evidence>
<keyword evidence="7" id="KW-0807">Transducer</keyword>
<evidence type="ECO:0000256" key="8">
    <source>
        <dbReference type="SAM" id="Phobius"/>
    </source>
</evidence>
<evidence type="ECO:0000313" key="11">
    <source>
        <dbReference type="RefSeq" id="XP_022293710.1"/>
    </source>
</evidence>
<dbReference type="GeneID" id="111104186"/>
<feature type="transmembrane region" description="Helical" evidence="8">
    <location>
        <begin position="279"/>
        <end position="299"/>
    </location>
</feature>
<sequence>METEVQDTFAKWNTMRNSTMEILLNLTRNLTEDSTKPPASTPVVPFSWKLISSIILATGCIGNALTIFSIFSDKNLKTPTYILIACMAIADLCAIVVRFIILTWNVFLPDVLPSPVEFELVSAGVGMVVVQSSCLHVVLFAYIRYALLVHPLWSRFAITSERVVYASIAVWALSLFLGILYGMCGLFITEEFDILVLEIVYISYLIAATMIPIAILHILKIQRLKKSRTHECTQITKRMTLISGIVIFVQIITMVPIAVKVIILLFQGFVPSNSDVTDLIVHFMLSVGNSINPVIYFLMSNPQRRHWSKFHLCFS</sequence>
<proteinExistence type="predicted"/>
<dbReference type="SUPFAM" id="SSF81321">
    <property type="entry name" value="Family A G protein-coupled receptor-like"/>
    <property type="match status" value="1"/>
</dbReference>
<dbReference type="Proteomes" id="UP000694844">
    <property type="component" value="Chromosome 1"/>
</dbReference>
<evidence type="ECO:0000313" key="10">
    <source>
        <dbReference type="Proteomes" id="UP000694844"/>
    </source>
</evidence>
<dbReference type="InterPro" id="IPR000276">
    <property type="entry name" value="GPCR_Rhodpsn"/>
</dbReference>
<dbReference type="PRINTS" id="PR00237">
    <property type="entry name" value="GPCRRHODOPSN"/>
</dbReference>
<dbReference type="GO" id="GO:0004930">
    <property type="term" value="F:G protein-coupled receptor activity"/>
    <property type="evidence" value="ECO:0007669"/>
    <property type="project" value="UniProtKB-KW"/>
</dbReference>
<dbReference type="PROSITE" id="PS50262">
    <property type="entry name" value="G_PROTEIN_RECEP_F1_2"/>
    <property type="match status" value="1"/>
</dbReference>
<evidence type="ECO:0000256" key="6">
    <source>
        <dbReference type="ARBA" id="ARBA00023170"/>
    </source>
</evidence>
<organism evidence="10 11">
    <name type="scientific">Crassostrea virginica</name>
    <name type="common">Eastern oyster</name>
    <dbReference type="NCBI Taxonomy" id="6565"/>
    <lineage>
        <taxon>Eukaryota</taxon>
        <taxon>Metazoa</taxon>
        <taxon>Spiralia</taxon>
        <taxon>Lophotrochozoa</taxon>
        <taxon>Mollusca</taxon>
        <taxon>Bivalvia</taxon>
        <taxon>Autobranchia</taxon>
        <taxon>Pteriomorphia</taxon>
        <taxon>Ostreida</taxon>
        <taxon>Ostreoidea</taxon>
        <taxon>Ostreidae</taxon>
        <taxon>Crassostrea</taxon>
    </lineage>
</organism>
<dbReference type="GO" id="GO:0016020">
    <property type="term" value="C:membrane"/>
    <property type="evidence" value="ECO:0007669"/>
    <property type="project" value="UniProtKB-SubCell"/>
</dbReference>
<dbReference type="Pfam" id="PF00001">
    <property type="entry name" value="7tm_1"/>
    <property type="match status" value="1"/>
</dbReference>
<keyword evidence="4" id="KW-0297">G-protein coupled receptor</keyword>
<evidence type="ECO:0000256" key="4">
    <source>
        <dbReference type="ARBA" id="ARBA00023040"/>
    </source>
</evidence>
<dbReference type="InterPro" id="IPR017452">
    <property type="entry name" value="GPCR_Rhodpsn_7TM"/>
</dbReference>
<gene>
    <name evidence="11" type="primary">LOC111104186</name>
</gene>